<protein>
    <submittedName>
        <fullName evidence="1">Uncharacterized protein</fullName>
    </submittedName>
</protein>
<dbReference type="RefSeq" id="WP_015930167.1">
    <property type="nucleotide sequence ID" value="NC_011894.1"/>
</dbReference>
<organism evidence="1 2">
    <name type="scientific">Methylobacterium nodulans (strain LMG 21967 / CNCM I-2342 / ORS 2060)</name>
    <dbReference type="NCBI Taxonomy" id="460265"/>
    <lineage>
        <taxon>Bacteria</taxon>
        <taxon>Pseudomonadati</taxon>
        <taxon>Pseudomonadota</taxon>
        <taxon>Alphaproteobacteria</taxon>
        <taxon>Hyphomicrobiales</taxon>
        <taxon>Methylobacteriaceae</taxon>
        <taxon>Methylobacterium</taxon>
    </lineage>
</organism>
<name>B8INZ4_METNO</name>
<proteinExistence type="predicted"/>
<dbReference type="Proteomes" id="UP000008207">
    <property type="component" value="Chromosome"/>
</dbReference>
<evidence type="ECO:0000313" key="1">
    <source>
        <dbReference type="EMBL" id="ACL58510.1"/>
    </source>
</evidence>
<keyword evidence="2" id="KW-1185">Reference proteome</keyword>
<dbReference type="KEGG" id="mno:Mnod_3601"/>
<dbReference type="AlphaFoldDB" id="B8INZ4"/>
<dbReference type="EMBL" id="CP001349">
    <property type="protein sequence ID" value="ACL58510.1"/>
    <property type="molecule type" value="Genomic_DNA"/>
</dbReference>
<dbReference type="OrthoDB" id="7877408at2"/>
<gene>
    <name evidence="1" type="ordered locus">Mnod_3601</name>
</gene>
<sequence>MIRIACCVPFCRRMTDASKLQPWGASEWLCQEHWSGIPARRRKAYRRAVRRMDSRTPASVRLWRRIKAQAIEAAAGIEGGARVG</sequence>
<evidence type="ECO:0000313" key="2">
    <source>
        <dbReference type="Proteomes" id="UP000008207"/>
    </source>
</evidence>
<reference evidence="1 2" key="1">
    <citation type="submission" date="2009-01" db="EMBL/GenBank/DDBJ databases">
        <title>Complete sequence of chromosome of Methylobacterium nodulans ORS 2060.</title>
        <authorList>
            <consortium name="US DOE Joint Genome Institute"/>
            <person name="Lucas S."/>
            <person name="Copeland A."/>
            <person name="Lapidus A."/>
            <person name="Glavina del Rio T."/>
            <person name="Dalin E."/>
            <person name="Tice H."/>
            <person name="Bruce D."/>
            <person name="Goodwin L."/>
            <person name="Pitluck S."/>
            <person name="Sims D."/>
            <person name="Brettin T."/>
            <person name="Detter J.C."/>
            <person name="Han C."/>
            <person name="Larimer F."/>
            <person name="Land M."/>
            <person name="Hauser L."/>
            <person name="Kyrpides N."/>
            <person name="Ivanova N."/>
            <person name="Marx C.J."/>
            <person name="Richardson P."/>
        </authorList>
    </citation>
    <scope>NUCLEOTIDE SEQUENCE [LARGE SCALE GENOMIC DNA]</scope>
    <source>
        <strain evidence="2">LMG 21967 / CNCM I-2342 / ORS 2060</strain>
    </source>
</reference>
<accession>B8INZ4</accession>
<dbReference type="STRING" id="460265.Mnod_3601"/>
<dbReference type="HOGENOM" id="CLU_2523736_0_0_5"/>